<dbReference type="AlphaFoldDB" id="A0A9X3C1T8"/>
<dbReference type="PROSITE" id="PS51257">
    <property type="entry name" value="PROKAR_LIPOPROTEIN"/>
    <property type="match status" value="1"/>
</dbReference>
<proteinExistence type="predicted"/>
<evidence type="ECO:0000313" key="1">
    <source>
        <dbReference type="EMBL" id="MCV9933760.1"/>
    </source>
</evidence>
<accession>A0A9X3C1T8</accession>
<gene>
    <name evidence="1" type="ORF">OIU80_15870</name>
</gene>
<sequence>MKKSTLFIFGFVFLSLLMISCQKERNKLVNSWKVTNVEAKKTLSDSIKNVILSKGNLKFSKDGKVTGFLDVELNGTYALNKGGKNLIIKDEVGTPYPFTSTIDKEQLVLDGEDMTLTLDKN</sequence>
<name>A0A9X3C1T8_9FLAO</name>
<protein>
    <recommendedName>
        <fullName evidence="3">Lipocalin-like domain-containing protein</fullName>
    </recommendedName>
</protein>
<evidence type="ECO:0008006" key="3">
    <source>
        <dbReference type="Google" id="ProtNLM"/>
    </source>
</evidence>
<dbReference type="EMBL" id="JAOZEV010000014">
    <property type="protein sequence ID" value="MCV9933760.1"/>
    <property type="molecule type" value="Genomic_DNA"/>
</dbReference>
<comment type="caution">
    <text evidence="1">The sequence shown here is derived from an EMBL/GenBank/DDBJ whole genome shotgun (WGS) entry which is preliminary data.</text>
</comment>
<reference evidence="1" key="1">
    <citation type="submission" date="2022-10" db="EMBL/GenBank/DDBJ databases">
        <title>Two novel species of Flavobacterium.</title>
        <authorList>
            <person name="Liu Q."/>
            <person name="Xin Y.-H."/>
        </authorList>
    </citation>
    <scope>NUCLEOTIDE SEQUENCE</scope>
    <source>
        <strain evidence="1">LS1R47</strain>
    </source>
</reference>
<evidence type="ECO:0000313" key="2">
    <source>
        <dbReference type="Proteomes" id="UP001151133"/>
    </source>
</evidence>
<keyword evidence="2" id="KW-1185">Reference proteome</keyword>
<dbReference type="RefSeq" id="WP_264287966.1">
    <property type="nucleotide sequence ID" value="NZ_JAOZEV010000014.1"/>
</dbReference>
<organism evidence="1 2">
    <name type="scientific">Flavobacterium frigoritolerans</name>
    <dbReference type="NCBI Taxonomy" id="2987686"/>
    <lineage>
        <taxon>Bacteria</taxon>
        <taxon>Pseudomonadati</taxon>
        <taxon>Bacteroidota</taxon>
        <taxon>Flavobacteriia</taxon>
        <taxon>Flavobacteriales</taxon>
        <taxon>Flavobacteriaceae</taxon>
        <taxon>Flavobacterium</taxon>
    </lineage>
</organism>
<dbReference type="Proteomes" id="UP001151133">
    <property type="component" value="Unassembled WGS sequence"/>
</dbReference>